<dbReference type="RefSeq" id="WP_037168147.1">
    <property type="nucleotide sequence ID" value="NZ_CAJXID010000007.1"/>
</dbReference>
<name>A0A922NYU3_9HYPH</name>
<dbReference type="Pfam" id="PF21834">
    <property type="entry name" value="DUF6894"/>
    <property type="match status" value="1"/>
</dbReference>
<sequence>MARYYFHIREGGVLERDIEGADFACHEDAQQEAMSSAREMVAEAVLRDEIIDGRAFEITAEDGTVIATVPFVSVIRF</sequence>
<evidence type="ECO:0000313" key="3">
    <source>
        <dbReference type="Proteomes" id="UP000052167"/>
    </source>
</evidence>
<dbReference type="AlphaFoldDB" id="A0A922NYU3"/>
<organism evidence="2 3">
    <name type="scientific">Pseudorhizobium pelagicum</name>
    <dbReference type="NCBI Taxonomy" id="1509405"/>
    <lineage>
        <taxon>Bacteria</taxon>
        <taxon>Pseudomonadati</taxon>
        <taxon>Pseudomonadota</taxon>
        <taxon>Alphaproteobacteria</taxon>
        <taxon>Hyphomicrobiales</taxon>
        <taxon>Rhizobiaceae</taxon>
        <taxon>Rhizobium/Agrobacterium group</taxon>
        <taxon>Pseudorhizobium</taxon>
    </lineage>
</organism>
<comment type="caution">
    <text evidence="2">The sequence shown here is derived from an EMBL/GenBank/DDBJ whole genome shotgun (WGS) entry which is preliminary data.</text>
</comment>
<gene>
    <name evidence="2" type="ORF">GV68_11915</name>
</gene>
<evidence type="ECO:0000313" key="2">
    <source>
        <dbReference type="EMBL" id="KEQ04957.1"/>
    </source>
</evidence>
<feature type="domain" description="DUF6894" evidence="1">
    <location>
        <begin position="3"/>
        <end position="71"/>
    </location>
</feature>
<proteinExistence type="predicted"/>
<accession>A0A922NYU3</accession>
<protein>
    <recommendedName>
        <fullName evidence="1">DUF6894 domain-containing protein</fullName>
    </recommendedName>
</protein>
<reference evidence="2 3" key="1">
    <citation type="submission" date="2014-06" db="EMBL/GenBank/DDBJ databases">
        <title>Rhizobium pelagicum/R2-400B4.</title>
        <authorList>
            <person name="Kimes N.E."/>
            <person name="Lopez-Perez M."/>
        </authorList>
    </citation>
    <scope>NUCLEOTIDE SEQUENCE [LARGE SCALE GENOMIC DNA]</scope>
    <source>
        <strain evidence="2 3">R2-400B4</strain>
    </source>
</reference>
<evidence type="ECO:0000259" key="1">
    <source>
        <dbReference type="Pfam" id="PF21834"/>
    </source>
</evidence>
<dbReference type="OrthoDB" id="8021130at2"/>
<keyword evidence="3" id="KW-1185">Reference proteome</keyword>
<dbReference type="EMBL" id="JOKJ01000022">
    <property type="protein sequence ID" value="KEQ04957.1"/>
    <property type="molecule type" value="Genomic_DNA"/>
</dbReference>
<dbReference type="InterPro" id="IPR054189">
    <property type="entry name" value="DUF6894"/>
</dbReference>
<dbReference type="Proteomes" id="UP000052167">
    <property type="component" value="Unassembled WGS sequence"/>
</dbReference>